<accession>A0A0X7K7V4</accession>
<dbReference type="Pfam" id="PF04463">
    <property type="entry name" value="2-thiour_desulf"/>
    <property type="match status" value="1"/>
</dbReference>
<name>A0A0X7K7V4_9PSED</name>
<dbReference type="PANTHER" id="PTHR30087:SF1">
    <property type="entry name" value="HYPOTHETICAL CYTOSOLIC PROTEIN"/>
    <property type="match status" value="1"/>
</dbReference>
<dbReference type="PANTHER" id="PTHR30087">
    <property type="entry name" value="INNER MEMBRANE PROTEIN"/>
    <property type="match status" value="1"/>
</dbReference>
<proteinExistence type="predicted"/>
<dbReference type="OrthoDB" id="495783at2"/>
<dbReference type="InterPro" id="IPR007553">
    <property type="entry name" value="2-thiour_desulf"/>
</dbReference>
<comment type="caution">
    <text evidence="1">The sequence shown here is derived from an EMBL/GenBank/DDBJ whole genome shotgun (WGS) entry which is preliminary data.</text>
</comment>
<dbReference type="EMBL" id="LRMR01000006">
    <property type="protein sequence ID" value="KWU51743.1"/>
    <property type="molecule type" value="Genomic_DNA"/>
</dbReference>
<sequence>MEKILVSRCLLGHKVRYDGGASGPFDLLTQWQAEGRVVAICPEVAGGLPTPRPPAEIAGGQGVDVWDGRARVLTAEGEDFSGAFVEGARQALVLTQRHGIRIAILKANSPSCGNRLIYDGTFSAVKVSGEGVTAALLKRHGVLVFSEQELPEAAQALAQLQAVGP</sequence>
<evidence type="ECO:0000313" key="2">
    <source>
        <dbReference type="Proteomes" id="UP000067111"/>
    </source>
</evidence>
<evidence type="ECO:0000313" key="1">
    <source>
        <dbReference type="EMBL" id="KWU51743.1"/>
    </source>
</evidence>
<organism evidence="1 2">
    <name type="scientific">Pseudomonas palleroniana</name>
    <dbReference type="NCBI Taxonomy" id="191390"/>
    <lineage>
        <taxon>Bacteria</taxon>
        <taxon>Pseudomonadati</taxon>
        <taxon>Pseudomonadota</taxon>
        <taxon>Gammaproteobacteria</taxon>
        <taxon>Pseudomonadales</taxon>
        <taxon>Pseudomonadaceae</taxon>
        <taxon>Pseudomonas</taxon>
    </lineage>
</organism>
<dbReference type="AlphaFoldDB" id="A0A0X7K7V4"/>
<protein>
    <submittedName>
        <fullName evidence="1">Purine-nucleoside phosphorylase</fullName>
    </submittedName>
</protein>
<reference evidence="2" key="1">
    <citation type="submission" date="2016-01" db="EMBL/GenBank/DDBJ databases">
        <authorList>
            <person name="Gamez R.M."/>
            <person name="Rodriguez F."/>
            <person name="Bernal J.F."/>
            <person name="Agarwala R."/>
            <person name="Landsman D."/>
            <person name="Marino-Ramirez L."/>
        </authorList>
    </citation>
    <scope>NUCLEOTIDE SEQUENCE [LARGE SCALE GENOMIC DNA]</scope>
    <source>
        <strain evidence="2">Ps006</strain>
    </source>
</reference>
<gene>
    <name evidence="1" type="ORF">AWV77_06820</name>
</gene>
<dbReference type="RefSeq" id="WP_060753522.1">
    <property type="nucleotide sequence ID" value="NZ_LRMR01000006.1"/>
</dbReference>
<dbReference type="Proteomes" id="UP000067111">
    <property type="component" value="Unassembled WGS sequence"/>
</dbReference>